<dbReference type="SUPFAM" id="SSF54534">
    <property type="entry name" value="FKBP-like"/>
    <property type="match status" value="1"/>
</dbReference>
<dbReference type="PANTHER" id="PTHR45625">
    <property type="entry name" value="PEPTIDYL-PROLYL CIS-TRANS ISOMERASE-RELATED"/>
    <property type="match status" value="1"/>
</dbReference>
<dbReference type="EC" id="5.2.1.8" evidence="2 5"/>
<keyword evidence="4 5" id="KW-0413">Isomerase</keyword>
<feature type="domain" description="PPIase cyclophilin-type" evidence="7">
    <location>
        <begin position="39"/>
        <end position="169"/>
    </location>
</feature>
<evidence type="ECO:0000256" key="5">
    <source>
        <dbReference type="PROSITE-ProRule" id="PRU00277"/>
    </source>
</evidence>
<dbReference type="PRINTS" id="PR00153">
    <property type="entry name" value="CSAPPISMRASE"/>
</dbReference>
<dbReference type="InterPro" id="IPR002130">
    <property type="entry name" value="Cyclophilin-type_PPIase_dom"/>
</dbReference>
<keyword evidence="3 5" id="KW-0697">Rotamase</keyword>
<dbReference type="PANTHER" id="PTHR45625:SF4">
    <property type="entry name" value="PEPTIDYLPROLYL ISOMERASE DOMAIN AND WD REPEAT-CONTAINING PROTEIN 1"/>
    <property type="match status" value="1"/>
</dbReference>
<evidence type="ECO:0000256" key="3">
    <source>
        <dbReference type="ARBA" id="ARBA00023110"/>
    </source>
</evidence>
<proteinExistence type="predicted"/>
<dbReference type="SUPFAM" id="SSF50891">
    <property type="entry name" value="Cyclophilin-like"/>
    <property type="match status" value="1"/>
</dbReference>
<comment type="catalytic activity">
    <reaction evidence="1 5">
        <text>[protein]-peptidylproline (omega=180) = [protein]-peptidylproline (omega=0)</text>
        <dbReference type="Rhea" id="RHEA:16237"/>
        <dbReference type="Rhea" id="RHEA-COMP:10747"/>
        <dbReference type="Rhea" id="RHEA-COMP:10748"/>
        <dbReference type="ChEBI" id="CHEBI:83833"/>
        <dbReference type="ChEBI" id="CHEBI:83834"/>
        <dbReference type="EC" id="5.2.1.8"/>
    </reaction>
</comment>
<reference evidence="8 9" key="1">
    <citation type="submission" date="2016-05" db="EMBL/GenBank/DDBJ databases">
        <title>Chromosome and linear plasmid sequence of a 2015 human isolate of tick-borne relapsing fever spirochete, Borrelia turicatae.</title>
        <authorList>
            <person name="Kingry L.C."/>
            <person name="Dhwani B."/>
            <person name="Replogle A."/>
            <person name="Sexton C."/>
            <person name="Rowe L."/>
            <person name="Stermole B.M."/>
            <person name="Christensen A.M."/>
            <person name="Schriefer M.E."/>
        </authorList>
    </citation>
    <scope>NUCLEOTIDE SEQUENCE [LARGE SCALE GENOMIC DNA]</scope>
    <source>
        <strain evidence="8 9">BTE5EL</strain>
    </source>
</reference>
<accession>A0A172XB57</accession>
<dbReference type="PROSITE" id="PS50059">
    <property type="entry name" value="FKBP_PPIASE"/>
    <property type="match status" value="1"/>
</dbReference>
<dbReference type="InterPro" id="IPR044666">
    <property type="entry name" value="Cyclophilin_A-like"/>
</dbReference>
<dbReference type="InterPro" id="IPR046357">
    <property type="entry name" value="PPIase_dom_sf"/>
</dbReference>
<dbReference type="InterPro" id="IPR029000">
    <property type="entry name" value="Cyclophilin-like_dom_sf"/>
</dbReference>
<dbReference type="Gene3D" id="3.10.50.40">
    <property type="match status" value="1"/>
</dbReference>
<sequence>MKRCLLYFLLILMLITCDSKRKDLVEKKGIFALIDTNKGNIEIELYYKIAPLTVMNFIGLSEGTIKNSVTSQPYFENIIFHRVVDEFVIQTGDPTGTGTGGPGYVFPDELNKNLSHNEPGIVSMANSGPDTNGSQFFITLADNLTHLDLKHSIFGKVVAGMDTVRNIRQGDKIEKVRIIRVGEDAKAFKVDNEEFLKLKKSYEAKKIAEVKKYMASQLEIIDKDYKDFQKDESGILYKINKQGNGKNVKSGNIVKVDYEGFLLSGIKFDSSIDRGKPIEFVVGSGQVIEGWDVMLSDMCEEEERVVIIPPNLAYGERSIGNVIKPNSFLKFNIILRKIS</sequence>
<dbReference type="Pfam" id="PF00254">
    <property type="entry name" value="FKBP_C"/>
    <property type="match status" value="1"/>
</dbReference>
<dbReference type="CDD" id="cd00317">
    <property type="entry name" value="cyclophilin"/>
    <property type="match status" value="1"/>
</dbReference>
<dbReference type="FunFam" id="3.10.50.40:FF:000006">
    <property type="entry name" value="Peptidyl-prolyl cis-trans isomerase"/>
    <property type="match status" value="1"/>
</dbReference>
<feature type="domain" description="PPIase FKBP-type" evidence="6">
    <location>
        <begin position="251"/>
        <end position="339"/>
    </location>
</feature>
<evidence type="ECO:0000259" key="6">
    <source>
        <dbReference type="PROSITE" id="PS50059"/>
    </source>
</evidence>
<dbReference type="PROSITE" id="PS50072">
    <property type="entry name" value="CSA_PPIASE_2"/>
    <property type="match status" value="1"/>
</dbReference>
<dbReference type="AlphaFoldDB" id="A0A172XB57"/>
<dbReference type="InterPro" id="IPR001179">
    <property type="entry name" value="PPIase_FKBP_dom"/>
</dbReference>
<dbReference type="Gene3D" id="2.40.100.10">
    <property type="entry name" value="Cyclophilin-like"/>
    <property type="match status" value="1"/>
</dbReference>
<evidence type="ECO:0000256" key="1">
    <source>
        <dbReference type="ARBA" id="ARBA00000971"/>
    </source>
</evidence>
<dbReference type="GO" id="GO:0003755">
    <property type="term" value="F:peptidyl-prolyl cis-trans isomerase activity"/>
    <property type="evidence" value="ECO:0007669"/>
    <property type="project" value="UniProtKB-KW"/>
</dbReference>
<dbReference type="EMBL" id="CP015629">
    <property type="protein sequence ID" value="ANF33886.1"/>
    <property type="molecule type" value="Genomic_DNA"/>
</dbReference>
<organism evidence="8 9">
    <name type="scientific">Borrelia turicatae</name>
    <dbReference type="NCBI Taxonomy" id="142"/>
    <lineage>
        <taxon>Bacteria</taxon>
        <taxon>Pseudomonadati</taxon>
        <taxon>Spirochaetota</taxon>
        <taxon>Spirochaetia</taxon>
        <taxon>Spirochaetales</taxon>
        <taxon>Borreliaceae</taxon>
        <taxon>Borrelia</taxon>
    </lineage>
</organism>
<dbReference type="Proteomes" id="UP000264231">
    <property type="component" value="Chromosome"/>
</dbReference>
<evidence type="ECO:0000256" key="4">
    <source>
        <dbReference type="ARBA" id="ARBA00023235"/>
    </source>
</evidence>
<protein>
    <recommendedName>
        <fullName evidence="2 5">peptidylprolyl isomerase</fullName>
        <ecNumber evidence="2 5">5.2.1.8</ecNumber>
    </recommendedName>
</protein>
<evidence type="ECO:0000313" key="8">
    <source>
        <dbReference type="EMBL" id="ANF33886.1"/>
    </source>
</evidence>
<evidence type="ECO:0000313" key="9">
    <source>
        <dbReference type="Proteomes" id="UP000264231"/>
    </source>
</evidence>
<gene>
    <name evidence="8" type="ORF">A7978_02010</name>
</gene>
<name>A0A172XB57_BORTU</name>
<evidence type="ECO:0000259" key="7">
    <source>
        <dbReference type="PROSITE" id="PS50072"/>
    </source>
</evidence>
<dbReference type="Pfam" id="PF00160">
    <property type="entry name" value="Pro_isomerase"/>
    <property type="match status" value="1"/>
</dbReference>
<evidence type="ECO:0000256" key="2">
    <source>
        <dbReference type="ARBA" id="ARBA00013194"/>
    </source>
</evidence>